<comment type="caution">
    <text evidence="1">The sequence shown here is derived from an EMBL/GenBank/DDBJ whole genome shotgun (WGS) entry which is preliminary data.</text>
</comment>
<accession>A0ACC2YRW3</accession>
<reference evidence="1" key="1">
    <citation type="submission" date="2022-10" db="EMBL/GenBank/DDBJ databases">
        <title>Culturing micro-colonial fungi from biological soil crusts in the Mojave desert and describing Neophaeococcomyces mojavensis, and introducing the new genera and species Taxawa tesnikishii.</title>
        <authorList>
            <person name="Kurbessoian T."/>
            <person name="Stajich J.E."/>
        </authorList>
    </citation>
    <scope>NUCLEOTIDE SEQUENCE</scope>
    <source>
        <strain evidence="1">JES_115</strain>
    </source>
</reference>
<sequence length="211" mass="22126">MPYFTTSQEWFHQSSLLLQARPTTTRITSKYTISSPTSASATARRKRKAQARASDTTADANASDTATSAPPQPSAQPTGPRATLTLKTYDPESGVCLKYQTTKAAEVGRLVASLGKLGRGMAGLAELAEGTFSPLYVPVISSVVRKWTRARKKGMRVADERCCVDVTIADAQPAEQGPGVSTPVSDAAGKEAKAAPQAGGGGGKKKKKGKK</sequence>
<gene>
    <name evidence="1" type="ORF">H2199_007301</name>
</gene>
<keyword evidence="2" id="KW-1185">Reference proteome</keyword>
<organism evidence="1 2">
    <name type="scientific">Coniosporium tulheliwenetii</name>
    <dbReference type="NCBI Taxonomy" id="3383036"/>
    <lineage>
        <taxon>Eukaryota</taxon>
        <taxon>Fungi</taxon>
        <taxon>Dikarya</taxon>
        <taxon>Ascomycota</taxon>
        <taxon>Pezizomycotina</taxon>
        <taxon>Dothideomycetes</taxon>
        <taxon>Dothideomycetes incertae sedis</taxon>
        <taxon>Coniosporium</taxon>
    </lineage>
</organism>
<dbReference type="Proteomes" id="UP001172680">
    <property type="component" value="Unassembled WGS sequence"/>
</dbReference>
<dbReference type="EMBL" id="JAPDRP010000022">
    <property type="protein sequence ID" value="KAJ9637807.1"/>
    <property type="molecule type" value="Genomic_DNA"/>
</dbReference>
<evidence type="ECO:0000313" key="2">
    <source>
        <dbReference type="Proteomes" id="UP001172680"/>
    </source>
</evidence>
<name>A0ACC2YRW3_9PEZI</name>
<evidence type="ECO:0000313" key="1">
    <source>
        <dbReference type="EMBL" id="KAJ9637807.1"/>
    </source>
</evidence>
<proteinExistence type="predicted"/>
<protein>
    <submittedName>
        <fullName evidence="1">Uncharacterized protein</fullName>
    </submittedName>
</protein>